<dbReference type="InterPro" id="IPR008265">
    <property type="entry name" value="Lipase_GDSL_AS"/>
</dbReference>
<evidence type="ECO:0000256" key="2">
    <source>
        <dbReference type="ARBA" id="ARBA00022729"/>
    </source>
</evidence>
<dbReference type="PROSITE" id="PS01098">
    <property type="entry name" value="LIPASE_GDSL_SER"/>
    <property type="match status" value="1"/>
</dbReference>
<dbReference type="SMR" id="A0A3B6PKQ6"/>
<dbReference type="InterPro" id="IPR036514">
    <property type="entry name" value="SGNH_hydro_sf"/>
</dbReference>
<dbReference type="Pfam" id="PF00657">
    <property type="entry name" value="Lipase_GDSL"/>
    <property type="match status" value="1"/>
</dbReference>
<keyword evidence="2 5" id="KW-0732">Signal</keyword>
<keyword evidence="7" id="KW-1185">Reference proteome</keyword>
<feature type="signal peptide" evidence="5">
    <location>
        <begin position="1"/>
        <end position="30"/>
    </location>
</feature>
<dbReference type="PANTHER" id="PTHR22835:SF241">
    <property type="entry name" value="OS01G0650900 PROTEIN"/>
    <property type="match status" value="1"/>
</dbReference>
<accession>A0A3B6PKQ6</accession>
<dbReference type="GO" id="GO:0006629">
    <property type="term" value="P:lipid metabolic process"/>
    <property type="evidence" value="ECO:0007669"/>
    <property type="project" value="InterPro"/>
</dbReference>
<dbReference type="InterPro" id="IPR035669">
    <property type="entry name" value="SGNH_plant_lipase-like"/>
</dbReference>
<comment type="similarity">
    <text evidence="1">Belongs to the 'GDSL' lipolytic enzyme family.</text>
</comment>
<dbReference type="OMA" id="TKYNFTM"/>
<dbReference type="GO" id="GO:0016298">
    <property type="term" value="F:lipase activity"/>
    <property type="evidence" value="ECO:0007669"/>
    <property type="project" value="InterPro"/>
</dbReference>
<evidence type="ECO:0000256" key="5">
    <source>
        <dbReference type="SAM" id="SignalP"/>
    </source>
</evidence>
<reference evidence="6" key="2">
    <citation type="submission" date="2018-10" db="UniProtKB">
        <authorList>
            <consortium name="EnsemblPlants"/>
        </authorList>
    </citation>
    <scope>IDENTIFICATION</scope>
</reference>
<feature type="chain" id="PRO_5043178928" description="GDSL esterase/lipase" evidence="5">
    <location>
        <begin position="31"/>
        <end position="383"/>
    </location>
</feature>
<dbReference type="PANTHER" id="PTHR22835">
    <property type="entry name" value="ZINC FINGER FYVE DOMAIN CONTAINING PROTEIN"/>
    <property type="match status" value="1"/>
</dbReference>
<dbReference type="OrthoDB" id="1600564at2759"/>
<name>A0A3B6PKQ6_WHEAT</name>
<dbReference type="InterPro" id="IPR001087">
    <property type="entry name" value="GDSL"/>
</dbReference>
<dbReference type="Gene3D" id="3.40.50.1110">
    <property type="entry name" value="SGNH hydrolase"/>
    <property type="match status" value="1"/>
</dbReference>
<dbReference type="AlphaFoldDB" id="A0A3B6PKQ6"/>
<keyword evidence="3" id="KW-0378">Hydrolase</keyword>
<dbReference type="Gramene" id="TraesCS6B02G165900.1">
    <property type="protein sequence ID" value="TraesCS6B02G165900.1"/>
    <property type="gene ID" value="TraesCS6B02G165900"/>
</dbReference>
<evidence type="ECO:0000256" key="3">
    <source>
        <dbReference type="ARBA" id="ARBA00022801"/>
    </source>
</evidence>
<proteinExistence type="inferred from homology"/>
<dbReference type="EnsemblPlants" id="TraesCS6B02G165900.1">
    <property type="protein sequence ID" value="TraesCS6B02G165900.1"/>
    <property type="gene ID" value="TraesCS6B02G165900"/>
</dbReference>
<dbReference type="Proteomes" id="UP000019116">
    <property type="component" value="Chromosome 6B"/>
</dbReference>
<evidence type="ECO:0000313" key="7">
    <source>
        <dbReference type="Proteomes" id="UP000019116"/>
    </source>
</evidence>
<dbReference type="SUPFAM" id="SSF52266">
    <property type="entry name" value="SGNH hydrolase"/>
    <property type="match status" value="1"/>
</dbReference>
<sequence>MGSRRFSSGVSTVILAISVVALLNTDVALCGCSYKRIFAFGDSLIDTGNLLYSVGNRASPIKELPYGMTFFKHPTGRITDGRVVVDFYTEAFGLPLLPPSIPEEATGQFPTGANFAVGGAIALPLEYYKTKYNFTMNAPSNLDRQLASFKKILARIAPGNVDLYIISRLDTGATRSLLNESLVLMGEIGGNDYNFWFSDRRRPRETPEKYLPDVVARIGAAVQEVINLGARTIVVPGNFPIGCLPAYLGAHQSNVKADYDELHCLKWYNEFSQKHNQVLRQEIARLWSQNPGVKVVYADYYGAAMQFVQKPQAYGIADPLVACCNGNGPYHTGGACNNQTKLWGSPDRFASWDGLHMTEKAYKIVSDGVLDGPFADTPLRHTC</sequence>
<evidence type="ECO:0000313" key="6">
    <source>
        <dbReference type="EnsemblPlants" id="TraesCS6B02G165900.1"/>
    </source>
</evidence>
<dbReference type="Gramene" id="TraesCS6B03G0420300.1">
    <property type="protein sequence ID" value="TraesCS6B03G0420300.1.CDS"/>
    <property type="gene ID" value="TraesCS6B03G0420300"/>
</dbReference>
<keyword evidence="4" id="KW-0325">Glycoprotein</keyword>
<dbReference type="STRING" id="4565.A0A3B6PKQ6"/>
<evidence type="ECO:0000256" key="1">
    <source>
        <dbReference type="ARBA" id="ARBA00008668"/>
    </source>
</evidence>
<evidence type="ECO:0000256" key="4">
    <source>
        <dbReference type="ARBA" id="ARBA00023180"/>
    </source>
</evidence>
<organism evidence="6">
    <name type="scientific">Triticum aestivum</name>
    <name type="common">Wheat</name>
    <dbReference type="NCBI Taxonomy" id="4565"/>
    <lineage>
        <taxon>Eukaryota</taxon>
        <taxon>Viridiplantae</taxon>
        <taxon>Streptophyta</taxon>
        <taxon>Embryophyta</taxon>
        <taxon>Tracheophyta</taxon>
        <taxon>Spermatophyta</taxon>
        <taxon>Magnoliopsida</taxon>
        <taxon>Liliopsida</taxon>
        <taxon>Poales</taxon>
        <taxon>Poaceae</taxon>
        <taxon>BOP clade</taxon>
        <taxon>Pooideae</taxon>
        <taxon>Triticodae</taxon>
        <taxon>Triticeae</taxon>
        <taxon>Triticinae</taxon>
        <taxon>Triticum</taxon>
    </lineage>
</organism>
<protein>
    <recommendedName>
        <fullName evidence="8">GDSL esterase/lipase</fullName>
    </recommendedName>
</protein>
<evidence type="ECO:0008006" key="8">
    <source>
        <dbReference type="Google" id="ProtNLM"/>
    </source>
</evidence>
<reference evidence="6" key="1">
    <citation type="submission" date="2018-08" db="EMBL/GenBank/DDBJ databases">
        <authorList>
            <person name="Rossello M."/>
        </authorList>
    </citation>
    <scope>NUCLEOTIDE SEQUENCE [LARGE SCALE GENOMIC DNA]</scope>
    <source>
        <strain evidence="6">cv. Chinese Spring</strain>
    </source>
</reference>
<dbReference type="CDD" id="cd01837">
    <property type="entry name" value="SGNH_plant_lipase_like"/>
    <property type="match status" value="1"/>
</dbReference>